<proteinExistence type="predicted"/>
<protein>
    <submittedName>
        <fullName evidence="2">Uncharacterized protein</fullName>
    </submittedName>
</protein>
<dbReference type="AlphaFoldDB" id="A0A5E4PVZ8"/>
<organism evidence="2 3">
    <name type="scientific">Leptidea sinapis</name>
    <dbReference type="NCBI Taxonomy" id="189913"/>
    <lineage>
        <taxon>Eukaryota</taxon>
        <taxon>Metazoa</taxon>
        <taxon>Ecdysozoa</taxon>
        <taxon>Arthropoda</taxon>
        <taxon>Hexapoda</taxon>
        <taxon>Insecta</taxon>
        <taxon>Pterygota</taxon>
        <taxon>Neoptera</taxon>
        <taxon>Endopterygota</taxon>
        <taxon>Lepidoptera</taxon>
        <taxon>Glossata</taxon>
        <taxon>Ditrysia</taxon>
        <taxon>Papilionoidea</taxon>
        <taxon>Pieridae</taxon>
        <taxon>Dismorphiinae</taxon>
        <taxon>Leptidea</taxon>
    </lineage>
</organism>
<evidence type="ECO:0000313" key="2">
    <source>
        <dbReference type="EMBL" id="VVC89445.1"/>
    </source>
</evidence>
<accession>A0A5E4PVZ8</accession>
<dbReference type="Proteomes" id="UP000324832">
    <property type="component" value="Unassembled WGS sequence"/>
</dbReference>
<name>A0A5E4PVZ8_9NEOP</name>
<evidence type="ECO:0000256" key="1">
    <source>
        <dbReference type="SAM" id="MobiDB-lite"/>
    </source>
</evidence>
<dbReference type="EMBL" id="FZQP02000548">
    <property type="protein sequence ID" value="VVC89445.1"/>
    <property type="molecule type" value="Genomic_DNA"/>
</dbReference>
<evidence type="ECO:0000313" key="3">
    <source>
        <dbReference type="Proteomes" id="UP000324832"/>
    </source>
</evidence>
<gene>
    <name evidence="2" type="ORF">LSINAPIS_LOCUS2567</name>
</gene>
<reference evidence="2 3" key="1">
    <citation type="submission" date="2017-07" db="EMBL/GenBank/DDBJ databases">
        <authorList>
            <person name="Talla V."/>
            <person name="Backstrom N."/>
        </authorList>
    </citation>
    <scope>NUCLEOTIDE SEQUENCE [LARGE SCALE GENOMIC DNA]</scope>
</reference>
<sequence length="67" mass="7776">MSPHVRPLKSQDVVGKEKKQKGTPVESLTFGYHKNSQVFNDEFKCSQIYYGLTPKDFNQLAYLRKPQ</sequence>
<keyword evidence="3" id="KW-1185">Reference proteome</keyword>
<feature type="region of interest" description="Disordered" evidence="1">
    <location>
        <begin position="1"/>
        <end position="26"/>
    </location>
</feature>